<evidence type="ECO:0000256" key="10">
    <source>
        <dbReference type="SAM" id="Phobius"/>
    </source>
</evidence>
<dbReference type="PANTHER" id="PTHR10422:SF18">
    <property type="entry name" value="CYTOCHROME C OXIDASE SUBUNIT 1"/>
    <property type="match status" value="1"/>
</dbReference>
<evidence type="ECO:0000256" key="2">
    <source>
        <dbReference type="ARBA" id="ARBA00004141"/>
    </source>
</evidence>
<comment type="catalytic activity">
    <reaction evidence="9">
        <text>4 Fe(II)-[cytochrome c] + O2 + 8 H(+)(in) = 4 Fe(III)-[cytochrome c] + 2 H2O + 4 H(+)(out)</text>
        <dbReference type="Rhea" id="RHEA:11436"/>
        <dbReference type="Rhea" id="RHEA-COMP:10350"/>
        <dbReference type="Rhea" id="RHEA-COMP:14399"/>
        <dbReference type="ChEBI" id="CHEBI:15377"/>
        <dbReference type="ChEBI" id="CHEBI:15378"/>
        <dbReference type="ChEBI" id="CHEBI:15379"/>
        <dbReference type="ChEBI" id="CHEBI:29033"/>
        <dbReference type="ChEBI" id="CHEBI:29034"/>
        <dbReference type="EC" id="7.1.1.9"/>
    </reaction>
</comment>
<geneLocation type="mitochondrion" evidence="12"/>
<dbReference type="GO" id="GO:0005743">
    <property type="term" value="C:mitochondrial inner membrane"/>
    <property type="evidence" value="ECO:0007669"/>
    <property type="project" value="UniProtKB-SubCell"/>
</dbReference>
<dbReference type="AlphaFoldDB" id="A0A0B4U2F6"/>
<protein>
    <recommendedName>
        <fullName evidence="5 9">Cytochrome c oxidase subunit 1</fullName>
        <ecNumber evidence="9">7.1.1.9</ecNumber>
    </recommendedName>
</protein>
<dbReference type="InterPro" id="IPR033944">
    <property type="entry name" value="Cyt_c_oxase_su1_dom"/>
</dbReference>
<dbReference type="UniPathway" id="UPA00705"/>
<keyword evidence="8 9" id="KW-0472">Membrane</keyword>
<dbReference type="InterPro" id="IPR023616">
    <property type="entry name" value="Cyt_c_oxase-like_su1_dom"/>
</dbReference>
<reference evidence="12" key="1">
    <citation type="journal article" date="2015" name="Mitochondrial DNA">
        <title>Complete mitochondrial genome of the brown mussel Perna perna (Bivalve, Mytilidae).</title>
        <authorList>
            <person name="Uliano-Silva M."/>
            <person name="Americo J."/>
            <person name="Bastos A.S."/>
            <person name="Furtado C."/>
            <person name="Rebelo M.F."/>
            <person name="Prosdocimi F."/>
        </authorList>
    </citation>
    <scope>NUCLEOTIDE SEQUENCE</scope>
</reference>
<feature type="transmembrane region" description="Helical" evidence="10">
    <location>
        <begin position="57"/>
        <end position="80"/>
    </location>
</feature>
<keyword evidence="7 10" id="KW-1133">Transmembrane helix</keyword>
<feature type="transmembrane region" description="Helical" evidence="10">
    <location>
        <begin position="309"/>
        <end position="331"/>
    </location>
</feature>
<keyword evidence="9" id="KW-0999">Mitochondrion inner membrane</keyword>
<proteinExistence type="inferred from homology"/>
<evidence type="ECO:0000256" key="8">
    <source>
        <dbReference type="ARBA" id="ARBA00023136"/>
    </source>
</evidence>
<gene>
    <name evidence="12" type="primary">COX1</name>
</gene>
<keyword evidence="6 9" id="KW-0812">Transmembrane</keyword>
<dbReference type="EC" id="7.1.1.9" evidence="9"/>
<keyword evidence="9" id="KW-0679">Respiratory chain</keyword>
<feature type="transmembrane region" description="Helical" evidence="10">
    <location>
        <begin position="277"/>
        <end position="297"/>
    </location>
</feature>
<feature type="transmembrane region" description="Helical" evidence="10">
    <location>
        <begin position="343"/>
        <end position="364"/>
    </location>
</feature>
<dbReference type="InterPro" id="IPR023615">
    <property type="entry name" value="Cyt_c_Oxase_su1_BS"/>
</dbReference>
<evidence type="ECO:0000256" key="3">
    <source>
        <dbReference type="ARBA" id="ARBA00004673"/>
    </source>
</evidence>
<keyword evidence="9" id="KW-0349">Heme</keyword>
<dbReference type="GO" id="GO:0045277">
    <property type="term" value="C:respiratory chain complex IV"/>
    <property type="evidence" value="ECO:0007669"/>
    <property type="project" value="InterPro"/>
</dbReference>
<dbReference type="Gene3D" id="1.20.210.10">
    <property type="entry name" value="Cytochrome c oxidase-like, subunit I domain"/>
    <property type="match status" value="1"/>
</dbReference>
<feature type="transmembrane region" description="Helical" evidence="10">
    <location>
        <begin position="20"/>
        <end position="45"/>
    </location>
</feature>
<dbReference type="CTD" id="4512"/>
<feature type="transmembrane region" description="Helical" evidence="10">
    <location>
        <begin position="146"/>
        <end position="167"/>
    </location>
</feature>
<evidence type="ECO:0000256" key="1">
    <source>
        <dbReference type="ARBA" id="ARBA00001971"/>
    </source>
</evidence>
<evidence type="ECO:0000256" key="7">
    <source>
        <dbReference type="ARBA" id="ARBA00022989"/>
    </source>
</evidence>
<dbReference type="InterPro" id="IPR000883">
    <property type="entry name" value="Cyt_C_Oxase_1"/>
</dbReference>
<dbReference type="PROSITE" id="PS50855">
    <property type="entry name" value="COX1"/>
    <property type="match status" value="1"/>
</dbReference>
<comment type="pathway">
    <text evidence="3 9">Energy metabolism; oxidative phosphorylation.</text>
</comment>
<feature type="transmembrane region" description="Helical" evidence="10">
    <location>
        <begin position="417"/>
        <end position="435"/>
    </location>
</feature>
<dbReference type="GO" id="GO:0006123">
    <property type="term" value="P:mitochondrial electron transport, cytochrome c to oxygen"/>
    <property type="evidence" value="ECO:0007669"/>
    <property type="project" value="TreeGrafter"/>
</dbReference>
<evidence type="ECO:0000259" key="11">
    <source>
        <dbReference type="PROSITE" id="PS50855"/>
    </source>
</evidence>
<feature type="transmembrane region" description="Helical" evidence="10">
    <location>
        <begin position="235"/>
        <end position="256"/>
    </location>
</feature>
<dbReference type="PRINTS" id="PR01165">
    <property type="entry name" value="CYCOXIDASEI"/>
</dbReference>
<accession>A0A0B4U2F6</accession>
<keyword evidence="9" id="KW-0249">Electron transport</keyword>
<dbReference type="RefSeq" id="YP_009117172.1">
    <property type="nucleotide sequence ID" value="NC_026288.1"/>
</dbReference>
<dbReference type="GO" id="GO:0015990">
    <property type="term" value="P:electron transport coupled proton transport"/>
    <property type="evidence" value="ECO:0007669"/>
    <property type="project" value="TreeGrafter"/>
</dbReference>
<keyword evidence="9" id="KW-0813">Transport</keyword>
<comment type="similarity">
    <text evidence="4 9">Belongs to the heme-copper respiratory oxidase family.</text>
</comment>
<dbReference type="InterPro" id="IPR036927">
    <property type="entry name" value="Cyt_c_oxase-like_su1_sf"/>
</dbReference>
<evidence type="ECO:0000256" key="4">
    <source>
        <dbReference type="ARBA" id="ARBA00009578"/>
    </source>
</evidence>
<evidence type="ECO:0000256" key="5">
    <source>
        <dbReference type="ARBA" id="ARBA00015947"/>
    </source>
</evidence>
<feature type="transmembrane region" description="Helical" evidence="10">
    <location>
        <begin position="455"/>
        <end position="478"/>
    </location>
</feature>
<dbReference type="CDD" id="cd01663">
    <property type="entry name" value="Cyt_c_Oxidase_I"/>
    <property type="match status" value="1"/>
</dbReference>
<dbReference type="GeneID" id="22974661"/>
<keyword evidence="9" id="KW-0479">Metal-binding</keyword>
<comment type="function">
    <text evidence="9">Component of the cytochrome c oxidase, the last enzyme in the mitochondrial electron transport chain which drives oxidative phosphorylation. The respiratory chain contains 3 multisubunit complexes succinate dehydrogenase (complex II, CII), ubiquinol-cytochrome c oxidoreductase (cytochrome b-c1 complex, complex III, CIII) and cytochrome c oxidase (complex IV, CIV), that cooperate to transfer electrons derived from NADH and succinate to molecular oxygen, creating an electrochemical gradient over the inner membrane that drives transmembrane transport and the ATP synthase. Cytochrome c oxidase is the component of the respiratory chain that catalyzes the reduction of oxygen to water. Electrons originating from reduced cytochrome c in the intermembrane space (IMS) are transferred via the dinuclear copper A center (CU(A)) of subunit 2 and heme A of subunit 1 to the active site in subunit 1, a binuclear center (BNC) formed by heme A3 and copper B (CU(B)). The BNC reduces molecular oxygen to 2 water molecules using 4 electrons from cytochrome c in the IMS and 4 protons from the mitochondrial matrix.</text>
</comment>
<feature type="domain" description="Cytochrome oxidase subunit I profile" evidence="11">
    <location>
        <begin position="4"/>
        <end position="521"/>
    </location>
</feature>
<organism evidence="12">
    <name type="scientific">Perna perna</name>
    <name type="common">Brown mussel</name>
    <dbReference type="NCBI Taxonomy" id="94826"/>
    <lineage>
        <taxon>Eukaryota</taxon>
        <taxon>Metazoa</taxon>
        <taxon>Spiralia</taxon>
        <taxon>Lophotrochozoa</taxon>
        <taxon>Mollusca</taxon>
        <taxon>Bivalvia</taxon>
        <taxon>Autobranchia</taxon>
        <taxon>Pteriomorphia</taxon>
        <taxon>Mytilida</taxon>
        <taxon>Mytiloidea</taxon>
        <taxon>Mytilidae</taxon>
        <taxon>Mytilinae</taxon>
        <taxon>Perna</taxon>
    </lineage>
</organism>
<dbReference type="GO" id="GO:0004129">
    <property type="term" value="F:cytochrome-c oxidase activity"/>
    <property type="evidence" value="ECO:0007669"/>
    <property type="project" value="UniProtKB-EC"/>
</dbReference>
<dbReference type="Pfam" id="PF00115">
    <property type="entry name" value="COX1"/>
    <property type="match status" value="1"/>
</dbReference>
<dbReference type="SUPFAM" id="SSF81442">
    <property type="entry name" value="Cytochrome c oxidase subunit I-like"/>
    <property type="match status" value="1"/>
</dbReference>
<comment type="subcellular location">
    <subcellularLocation>
        <location evidence="2">Membrane</location>
        <topology evidence="2">Multi-pass membrane protein</topology>
    </subcellularLocation>
    <subcellularLocation>
        <location evidence="9">Mitochondrion inner membrane</location>
        <topology evidence="9">Multi-pass membrane protein</topology>
    </subcellularLocation>
</comment>
<evidence type="ECO:0000256" key="6">
    <source>
        <dbReference type="ARBA" id="ARBA00022692"/>
    </source>
</evidence>
<feature type="transmembrane region" description="Helical" evidence="10">
    <location>
        <begin position="384"/>
        <end position="405"/>
    </location>
</feature>
<keyword evidence="9 12" id="KW-0496">Mitochondrion</keyword>
<name>A0A0B4U2F6_PERPR</name>
<keyword evidence="9" id="KW-0408">Iron</keyword>
<dbReference type="GO" id="GO:0020037">
    <property type="term" value="F:heme binding"/>
    <property type="evidence" value="ECO:0007669"/>
    <property type="project" value="InterPro"/>
</dbReference>
<evidence type="ECO:0000256" key="9">
    <source>
        <dbReference type="RuleBase" id="RU000369"/>
    </source>
</evidence>
<dbReference type="PANTHER" id="PTHR10422">
    <property type="entry name" value="CYTOCHROME C OXIDASE SUBUNIT 1"/>
    <property type="match status" value="1"/>
</dbReference>
<comment type="cofactor">
    <cofactor evidence="1">
        <name>heme</name>
        <dbReference type="ChEBI" id="CHEBI:30413"/>
    </cofactor>
</comment>
<evidence type="ECO:0000313" key="12">
    <source>
        <dbReference type="EMBL" id="AJC00161.1"/>
    </source>
</evidence>
<dbReference type="PROSITE" id="PS00077">
    <property type="entry name" value="COX1_CUB"/>
    <property type="match status" value="1"/>
</dbReference>
<sequence>MKVGVSLTRWLTTTNHKDIGTLYLTFGLWSAMVGLGYSMLIRINLMHPGNFLLKTDGFYNVVVTTHALVMIFFAVMPLLIGAFGNWLIPLFLGAMDLVFPRVNNFSFWILPSALYLLLLSAYVEEGVGAGWTIYPPLSTLEYHSSPAMDLAILSLHLAGSGSLMGAINFLTSNKNLPVNKMKGERSVLYVWSISVTGFLLLLSLPVLAGAITMLLCDRNFNTTFFDPTGGGDPVLFMHLFWFFGHPEVYILIMPGFGIMSHVTAHYAGKEAPFGNTGMMYAMIGIGLMGFVVWGHHMFTVGLNVDTRNFYSTVTMVIAVPTGIKVFSWLATLAGGRQVSRTPVLWAMGFIILFTVGGLTGVILSSSSLDVSLHDTYFVTGHFHYVLSMGAVFAIFCGFTHWYPMFYGSNLHGRWSKGHFGAMFIAVNLTFFPMHFLGLSGMPRRYCDYPNCYAKWHWIASYGAVMGYMSFTFFMFLLWESAVSKRGVVFHTAIATELDWMGVHKHLFPMPAHGTWEPPHIYVCKNNDNLMYRYRQMRRVHKI</sequence>
<feature type="transmembrane region" description="Helical" evidence="10">
    <location>
        <begin position="188"/>
        <end position="215"/>
    </location>
</feature>
<dbReference type="GO" id="GO:0046872">
    <property type="term" value="F:metal ion binding"/>
    <property type="evidence" value="ECO:0007669"/>
    <property type="project" value="UniProtKB-KW"/>
</dbReference>
<keyword evidence="9" id="KW-0186">Copper</keyword>
<dbReference type="EMBL" id="KM655841">
    <property type="protein sequence ID" value="AJC00161.1"/>
    <property type="molecule type" value="Genomic_DNA"/>
</dbReference>